<evidence type="ECO:0000313" key="2">
    <source>
        <dbReference type="EMBL" id="KAK8588702.1"/>
    </source>
</evidence>
<reference evidence="2 3" key="1">
    <citation type="journal article" date="2024" name="G3 (Bethesda)">
        <title>Genome assembly of Hibiscus sabdariffa L. provides insights into metabolisms of medicinal natural products.</title>
        <authorList>
            <person name="Kim T."/>
        </authorList>
    </citation>
    <scope>NUCLEOTIDE SEQUENCE [LARGE SCALE GENOMIC DNA]</scope>
    <source>
        <strain evidence="2">TK-2024</strain>
        <tissue evidence="2">Old leaves</tissue>
    </source>
</reference>
<dbReference type="Proteomes" id="UP001472677">
    <property type="component" value="Unassembled WGS sequence"/>
</dbReference>
<sequence>MRQCQLLMLLSKRHETASKLLNIIEDATLPVKKYKKHGAKGSGSKLESVAKILKSIFGRAIVMPIVIVFMFKGNCHADNYRVHVQEAEVNATDIFKDVNIENGSPFLANWFTKKIHKEGIKDTQLVVLQSRNCNAKNIHRNGRWVYCIDTGYIISIGIISLIWTGVVSLGPSGCPFNSSFGIRHETASKLIDIIADACLMVEEYKKQGAKGSGSKLESAGNTLKSIFRISETWAIVMPVVIVIVEAFSYKMQKFFRPAFRIPKWAFQGKASMTLSWRYLPSRNCNAKALTEMGVGSIELTPVIQDTHLVVLQSWNCNSKTFTEMGIESIELTSGTLSPLDSFAQELKFWKILMSSNQIWTGVASLRPSVIPLIQLFGIVVIQITNKSIFSIQCEIQPLDDCRNAGDLLLNFIV</sequence>
<keyword evidence="1" id="KW-0472">Membrane</keyword>
<feature type="transmembrane region" description="Helical" evidence="1">
    <location>
        <begin position="144"/>
        <end position="163"/>
    </location>
</feature>
<gene>
    <name evidence="2" type="ORF">V6N12_023126</name>
</gene>
<name>A0ABR2FX67_9ROSI</name>
<dbReference type="EMBL" id="JBBPBM010000004">
    <property type="protein sequence ID" value="KAK8588702.1"/>
    <property type="molecule type" value="Genomic_DNA"/>
</dbReference>
<keyword evidence="1" id="KW-1133">Transmembrane helix</keyword>
<evidence type="ECO:0000256" key="1">
    <source>
        <dbReference type="SAM" id="Phobius"/>
    </source>
</evidence>
<feature type="transmembrane region" description="Helical" evidence="1">
    <location>
        <begin position="232"/>
        <end position="249"/>
    </location>
</feature>
<protein>
    <submittedName>
        <fullName evidence="2">Uncharacterized protein</fullName>
    </submittedName>
</protein>
<proteinExistence type="predicted"/>
<accession>A0ABR2FX67</accession>
<keyword evidence="1" id="KW-0812">Transmembrane</keyword>
<keyword evidence="3" id="KW-1185">Reference proteome</keyword>
<comment type="caution">
    <text evidence="2">The sequence shown here is derived from an EMBL/GenBank/DDBJ whole genome shotgun (WGS) entry which is preliminary data.</text>
</comment>
<organism evidence="2 3">
    <name type="scientific">Hibiscus sabdariffa</name>
    <name type="common">roselle</name>
    <dbReference type="NCBI Taxonomy" id="183260"/>
    <lineage>
        <taxon>Eukaryota</taxon>
        <taxon>Viridiplantae</taxon>
        <taxon>Streptophyta</taxon>
        <taxon>Embryophyta</taxon>
        <taxon>Tracheophyta</taxon>
        <taxon>Spermatophyta</taxon>
        <taxon>Magnoliopsida</taxon>
        <taxon>eudicotyledons</taxon>
        <taxon>Gunneridae</taxon>
        <taxon>Pentapetalae</taxon>
        <taxon>rosids</taxon>
        <taxon>malvids</taxon>
        <taxon>Malvales</taxon>
        <taxon>Malvaceae</taxon>
        <taxon>Malvoideae</taxon>
        <taxon>Hibiscus</taxon>
    </lineage>
</organism>
<evidence type="ECO:0000313" key="3">
    <source>
        <dbReference type="Proteomes" id="UP001472677"/>
    </source>
</evidence>